<evidence type="ECO:0000259" key="1">
    <source>
        <dbReference type="Pfam" id="PF26397"/>
    </source>
</evidence>
<reference evidence="3" key="1">
    <citation type="submission" date="2015-03" db="EMBL/GenBank/DDBJ databases">
        <authorList>
            <person name="Urmite Genomes"/>
        </authorList>
    </citation>
    <scope>NUCLEOTIDE SEQUENCE [LARGE SCALE GENOMIC DNA]</scope>
    <source>
        <strain evidence="3">Arc-Hr</strain>
    </source>
</reference>
<dbReference type="InterPro" id="IPR058410">
    <property type="entry name" value="DUF8097"/>
</dbReference>
<evidence type="ECO:0000313" key="3">
    <source>
        <dbReference type="Proteomes" id="UP000198902"/>
    </source>
</evidence>
<evidence type="ECO:0000313" key="2">
    <source>
        <dbReference type="EMBL" id="CQR49932.1"/>
    </source>
</evidence>
<dbReference type="OrthoDB" id="209828at2157"/>
<proteinExistence type="predicted"/>
<dbReference type="Proteomes" id="UP000198902">
    <property type="component" value="Unassembled WGS sequence"/>
</dbReference>
<protein>
    <recommendedName>
        <fullName evidence="1">DUF8097 domain-containing protein</fullName>
    </recommendedName>
</protein>
<feature type="domain" description="DUF8097" evidence="1">
    <location>
        <begin position="1"/>
        <end position="125"/>
    </location>
</feature>
<dbReference type="RefSeq" id="WP_089777778.1">
    <property type="nucleotide sequence ID" value="NZ_CABLRR010000002.1"/>
</dbReference>
<dbReference type="EMBL" id="CSTE01000002">
    <property type="protein sequence ID" value="CQR49932.1"/>
    <property type="molecule type" value="Genomic_DNA"/>
</dbReference>
<gene>
    <name evidence="2" type="ORF">BN996_01408</name>
</gene>
<name>A0A0D6JPU3_9EURY</name>
<sequence length="125" mass="13971">MVSRRTKAVAEFGIALLTALWMVSMRRLLRSSDDESHEPTPLSPGGLAVGGAWGAGQVWAYDRDSWKVRTNRRRGMAVSLLSIVVERRLLPRTESFRYSLGLGRVLGVVVYRAWYGLVRPLPGDD</sequence>
<organism evidence="2 3">
    <name type="scientific">Haloferax massiliensis</name>
    <dbReference type="NCBI Taxonomy" id="1476858"/>
    <lineage>
        <taxon>Archaea</taxon>
        <taxon>Methanobacteriati</taxon>
        <taxon>Methanobacteriota</taxon>
        <taxon>Stenosarchaea group</taxon>
        <taxon>Halobacteria</taxon>
        <taxon>Halobacteriales</taxon>
        <taxon>Haloferacaceae</taxon>
        <taxon>Haloferax</taxon>
    </lineage>
</organism>
<dbReference type="Pfam" id="PF26397">
    <property type="entry name" value="DUF8097"/>
    <property type="match status" value="1"/>
</dbReference>
<keyword evidence="3" id="KW-1185">Reference proteome</keyword>
<accession>A0A0D6JPU3</accession>
<dbReference type="AlphaFoldDB" id="A0A0D6JPU3"/>